<dbReference type="RefSeq" id="WP_115883999.1">
    <property type="nucleotide sequence ID" value="NZ_CBCSHX010000001.1"/>
</dbReference>
<name>A0A3E0B006_9STAP</name>
<dbReference type="InterPro" id="IPR038666">
    <property type="entry name" value="SSP1_head-tail_sf"/>
</dbReference>
<dbReference type="Proteomes" id="UP000257076">
    <property type="component" value="Unassembled WGS sequence"/>
</dbReference>
<evidence type="ECO:0000313" key="2">
    <source>
        <dbReference type="Proteomes" id="UP000257076"/>
    </source>
</evidence>
<organism evidence="1 2">
    <name type="scientific">Jeotgalicoccus halotolerans</name>
    <dbReference type="NCBI Taxonomy" id="157227"/>
    <lineage>
        <taxon>Bacteria</taxon>
        <taxon>Bacillati</taxon>
        <taxon>Bacillota</taxon>
        <taxon>Bacilli</taxon>
        <taxon>Bacillales</taxon>
        <taxon>Staphylococcaceae</taxon>
        <taxon>Jeotgalicoccus</taxon>
    </lineage>
</organism>
<dbReference type="OrthoDB" id="2736471at2"/>
<protein>
    <submittedName>
        <fullName evidence="1">Uncharacterized protein</fullName>
    </submittedName>
</protein>
<keyword evidence="2" id="KW-1185">Reference proteome</keyword>
<dbReference type="EMBL" id="QUMW01000009">
    <property type="protein sequence ID" value="REG25296.1"/>
    <property type="molecule type" value="Genomic_DNA"/>
</dbReference>
<sequence length="107" mass="12493">MFLEEYPHTLRVVRSETVVDKTVYPWKETIKESEHTIQGFMDTPTSSQQINYHNLNITLDRVLYIPFDTDITRSDVFFYGDVKYKFKGDLQDQGGQNEVLSAPVERA</sequence>
<proteinExistence type="predicted"/>
<gene>
    <name evidence="1" type="ORF">DFR63_0322</name>
</gene>
<evidence type="ECO:0000313" key="1">
    <source>
        <dbReference type="EMBL" id="REG25296.1"/>
    </source>
</evidence>
<accession>A0A3E0B006</accession>
<reference evidence="1 2" key="1">
    <citation type="submission" date="2018-08" db="EMBL/GenBank/DDBJ databases">
        <title>Genomic Encyclopedia of Type Strains, Phase IV (KMG-IV): sequencing the most valuable type-strain genomes for metagenomic binning, comparative biology and taxonomic classification.</title>
        <authorList>
            <person name="Goeker M."/>
        </authorList>
    </citation>
    <scope>NUCLEOTIDE SEQUENCE [LARGE SCALE GENOMIC DNA]</scope>
    <source>
        <strain evidence="1 2">DSM 17274</strain>
    </source>
</reference>
<dbReference type="AlphaFoldDB" id="A0A3E0B006"/>
<comment type="caution">
    <text evidence="1">The sequence shown here is derived from an EMBL/GenBank/DDBJ whole genome shotgun (WGS) entry which is preliminary data.</text>
</comment>
<dbReference type="Gene3D" id="2.40.10.270">
    <property type="entry name" value="Bacteriophage SPP1 head-tail adaptor protein"/>
    <property type="match status" value="1"/>
</dbReference>